<reference evidence="1 2" key="1">
    <citation type="journal article" date="2014" name="Nat. Commun.">
        <title>Multiple recent horizontal transfers of a large genomic region in cheese making fungi.</title>
        <authorList>
            <person name="Cheeseman K."/>
            <person name="Ropars J."/>
            <person name="Renault P."/>
            <person name="Dupont J."/>
            <person name="Gouzy J."/>
            <person name="Branca A."/>
            <person name="Abraham A.L."/>
            <person name="Ceppi M."/>
            <person name="Conseiller E."/>
            <person name="Debuchy R."/>
            <person name="Malagnac F."/>
            <person name="Goarin A."/>
            <person name="Silar P."/>
            <person name="Lacoste S."/>
            <person name="Sallet E."/>
            <person name="Bensimon A."/>
            <person name="Giraud T."/>
            <person name="Brygoo Y."/>
        </authorList>
    </citation>
    <scope>NUCLEOTIDE SEQUENCE [LARGE SCALE GENOMIC DNA]</scope>
    <source>
        <strain evidence="2">FM 013</strain>
    </source>
</reference>
<sequence>MLTESTIQHLPSTDHILCKRGTSGILLGYYDLPVQPANIILIQGLLWRRKSRIFLIDALPDLLSVHDEMSFYPIAKRAQEGPIPSAR</sequence>
<gene>
    <name evidence="1" type="ORF">PCAMFM013_S3Jg000020</name>
</gene>
<name>A0A0G4PYJ8_PENC3</name>
<evidence type="ECO:0000313" key="2">
    <source>
        <dbReference type="Proteomes" id="UP000053732"/>
    </source>
</evidence>
<dbReference type="AlphaFoldDB" id="A0A0G4PYJ8"/>
<keyword evidence="2" id="KW-1185">Reference proteome</keyword>
<organism evidence="1 2">
    <name type="scientific">Penicillium camemberti (strain FM 013)</name>
    <dbReference type="NCBI Taxonomy" id="1429867"/>
    <lineage>
        <taxon>Eukaryota</taxon>
        <taxon>Fungi</taxon>
        <taxon>Dikarya</taxon>
        <taxon>Ascomycota</taxon>
        <taxon>Pezizomycotina</taxon>
        <taxon>Eurotiomycetes</taxon>
        <taxon>Eurotiomycetidae</taxon>
        <taxon>Eurotiales</taxon>
        <taxon>Aspergillaceae</taxon>
        <taxon>Penicillium</taxon>
    </lineage>
</organism>
<dbReference type="EMBL" id="HG793312">
    <property type="protein sequence ID" value="CRL31409.1"/>
    <property type="molecule type" value="Genomic_DNA"/>
</dbReference>
<accession>A0A0G4PYJ8</accession>
<proteinExistence type="predicted"/>
<evidence type="ECO:0000313" key="1">
    <source>
        <dbReference type="EMBL" id="CRL31409.1"/>
    </source>
</evidence>
<protein>
    <submittedName>
        <fullName evidence="1">Str. FM013</fullName>
    </submittedName>
</protein>
<dbReference type="Proteomes" id="UP000053732">
    <property type="component" value="Unassembled WGS sequence"/>
</dbReference>